<evidence type="ECO:0000313" key="1">
    <source>
        <dbReference type="EMBL" id="EXI81409.1"/>
    </source>
</evidence>
<dbReference type="AlphaFoldDB" id="A0A011QRC0"/>
<comment type="caution">
    <text evidence="1">The sequence shown here is derived from an EMBL/GenBank/DDBJ whole genome shotgun (WGS) entry which is preliminary data.</text>
</comment>
<sequence>MARCGTRSTRCCGPLSASVAESAVEQAGEAFRALRRGITRSRGFSLHVCTCDAPASRDQFIANLAASMPAVSVHRVDLAYTDVDLLDAVAKVLADASPGPVMVVGSEDVLADGAQAPHFLSSLNLRRVEWPARIRYPVVFWVPRRLLGILTSGAPDFFDWRSDTIEFPEIGTGEALSFAPRDWKFGVDPRFSGQEREERLRELKARIAASGGADDENLLRHRSDWWDEIAELELVRNR</sequence>
<organism evidence="1 2">
    <name type="scientific">Candidatus Accumulibacter appositus</name>
    <dbReference type="NCBI Taxonomy" id="1454003"/>
    <lineage>
        <taxon>Bacteria</taxon>
        <taxon>Pseudomonadati</taxon>
        <taxon>Pseudomonadota</taxon>
        <taxon>Betaproteobacteria</taxon>
        <taxon>Candidatus Accumulibacter</taxon>
    </lineage>
</organism>
<reference evidence="1 2" key="1">
    <citation type="submission" date="2014-02" db="EMBL/GenBank/DDBJ databases">
        <title>Expanding our view of genomic diversity in Candidatus Accumulibacter clades.</title>
        <authorList>
            <person name="Skennerton C.T."/>
            <person name="Barr J.J."/>
            <person name="Slater F.R."/>
            <person name="Bond P.L."/>
            <person name="Tyson G.W."/>
        </authorList>
    </citation>
    <scope>NUCLEOTIDE SEQUENCE [LARGE SCALE GENOMIC DNA]</scope>
    <source>
        <strain evidence="2">BA-92</strain>
    </source>
</reference>
<dbReference type="PATRIC" id="fig|1454003.3.peg.1176"/>
<dbReference type="Proteomes" id="UP000021816">
    <property type="component" value="Unassembled WGS sequence"/>
</dbReference>
<gene>
    <name evidence="1" type="ORF">AW10_01141</name>
</gene>
<dbReference type="STRING" id="1454003.AW10_01141"/>
<dbReference type="EMBL" id="JEMX01000022">
    <property type="protein sequence ID" value="EXI81409.1"/>
    <property type="molecule type" value="Genomic_DNA"/>
</dbReference>
<accession>A0A011QRC0</accession>
<proteinExistence type="predicted"/>
<evidence type="ECO:0000313" key="2">
    <source>
        <dbReference type="Proteomes" id="UP000021816"/>
    </source>
</evidence>
<name>A0A011QRC0_9PROT</name>
<protein>
    <submittedName>
        <fullName evidence="1">Uncharacterized protein</fullName>
    </submittedName>
</protein>